<evidence type="ECO:0000313" key="1">
    <source>
        <dbReference type="EMBL" id="MTD32540.1"/>
    </source>
</evidence>
<dbReference type="AlphaFoldDB" id="A0A844GB13"/>
<comment type="caution">
    <text evidence="1">The sequence shown here is derived from an EMBL/GenBank/DDBJ whole genome shotgun (WGS) entry which is preliminary data.</text>
</comment>
<gene>
    <name evidence="1" type="ORF">GKE73_02155</name>
</gene>
<proteinExistence type="predicted"/>
<reference evidence="1 2" key="1">
    <citation type="submission" date="2019-11" db="EMBL/GenBank/DDBJ databases">
        <title>Draft genome sequence of Paludibacterium sp. dN18-1.</title>
        <authorList>
            <person name="Im W.-T."/>
        </authorList>
    </citation>
    <scope>NUCLEOTIDE SEQUENCE [LARGE SCALE GENOMIC DNA]</scope>
    <source>
        <strain evidence="2">dN 18-1</strain>
    </source>
</reference>
<organism evidence="1 2">
    <name type="scientific">Paludibacterium denitrificans</name>
    <dbReference type="NCBI Taxonomy" id="2675226"/>
    <lineage>
        <taxon>Bacteria</taxon>
        <taxon>Pseudomonadati</taxon>
        <taxon>Pseudomonadota</taxon>
        <taxon>Betaproteobacteria</taxon>
        <taxon>Neisseriales</taxon>
        <taxon>Chromobacteriaceae</taxon>
        <taxon>Paludibacterium</taxon>
    </lineage>
</organism>
<dbReference type="RefSeq" id="WP_230368978.1">
    <property type="nucleotide sequence ID" value="NZ_WLYX01000001.1"/>
</dbReference>
<keyword evidence="2" id="KW-1185">Reference proteome</keyword>
<dbReference type="EMBL" id="WLYX01000001">
    <property type="protein sequence ID" value="MTD32540.1"/>
    <property type="molecule type" value="Genomic_DNA"/>
</dbReference>
<accession>A0A844GB13</accession>
<name>A0A844GB13_9NEIS</name>
<evidence type="ECO:0000313" key="2">
    <source>
        <dbReference type="Proteomes" id="UP000446658"/>
    </source>
</evidence>
<protein>
    <submittedName>
        <fullName evidence="1">Uncharacterized protein</fullName>
    </submittedName>
</protein>
<sequence length="142" mass="16246">MKLTKEQKQELIEKLSHPLGQVRLLCDGYKVDLVVERTSALGFKIVTYVNGYWKGEWMSADKPHPEQKFMNKKFKPYVSKAKLAKLEKEVGKRVFKKHIADDPFYTGGITLYDVTWASGRTAINHLCKVCDSIQIAPEEVTV</sequence>
<dbReference type="Proteomes" id="UP000446658">
    <property type="component" value="Unassembled WGS sequence"/>
</dbReference>